<dbReference type="PANTHER" id="PTHR27003">
    <property type="entry name" value="OS07G0166700 PROTEIN"/>
    <property type="match status" value="1"/>
</dbReference>
<dbReference type="PROSITE" id="PS50011">
    <property type="entry name" value="PROTEIN_KINASE_DOM"/>
    <property type="match status" value="1"/>
</dbReference>
<dbReference type="InterPro" id="IPR008271">
    <property type="entry name" value="Ser/Thr_kinase_AS"/>
</dbReference>
<keyword evidence="4" id="KW-0547">Nucleotide-binding</keyword>
<dbReference type="FunFam" id="1.10.510.10:FF:001023">
    <property type="entry name" value="Os07g0541700 protein"/>
    <property type="match status" value="1"/>
</dbReference>
<dbReference type="PROSITE" id="PS00108">
    <property type="entry name" value="PROTEIN_KINASE_ST"/>
    <property type="match status" value="1"/>
</dbReference>
<evidence type="ECO:0000256" key="8">
    <source>
        <dbReference type="ARBA" id="ARBA00048679"/>
    </source>
</evidence>
<keyword evidence="5" id="KW-0418">Kinase</keyword>
<accession>A0AAD4YKD4</accession>
<dbReference type="EMBL" id="JAJFAZ020000008">
    <property type="protein sequence ID" value="KAI5312396.1"/>
    <property type="molecule type" value="Genomic_DNA"/>
</dbReference>
<name>A0AAD4YKD4_PRUDU</name>
<dbReference type="InterPro" id="IPR045272">
    <property type="entry name" value="ANXUR1/2-like"/>
</dbReference>
<dbReference type="AlphaFoldDB" id="A0AAD4YKD4"/>
<evidence type="ECO:0000256" key="5">
    <source>
        <dbReference type="ARBA" id="ARBA00022777"/>
    </source>
</evidence>
<dbReference type="InterPro" id="IPR001245">
    <property type="entry name" value="Ser-Thr/Tyr_kinase_cat_dom"/>
</dbReference>
<evidence type="ECO:0000259" key="10">
    <source>
        <dbReference type="PROSITE" id="PS50011"/>
    </source>
</evidence>
<comment type="caution">
    <text evidence="11">The sequence shown here is derived from an EMBL/GenBank/DDBJ whole genome shotgun (WGS) entry which is preliminary data.</text>
</comment>
<dbReference type="GO" id="GO:0004714">
    <property type="term" value="F:transmembrane receptor protein tyrosine kinase activity"/>
    <property type="evidence" value="ECO:0007669"/>
    <property type="project" value="InterPro"/>
</dbReference>
<dbReference type="Proteomes" id="UP001054821">
    <property type="component" value="Chromosome 8"/>
</dbReference>
<dbReference type="GO" id="GO:0005886">
    <property type="term" value="C:plasma membrane"/>
    <property type="evidence" value="ECO:0007669"/>
    <property type="project" value="TreeGrafter"/>
</dbReference>
<dbReference type="GO" id="GO:0009506">
    <property type="term" value="C:plasmodesma"/>
    <property type="evidence" value="ECO:0007669"/>
    <property type="project" value="TreeGrafter"/>
</dbReference>
<keyword evidence="3" id="KW-0808">Transferase</keyword>
<dbReference type="Gene3D" id="1.10.510.10">
    <property type="entry name" value="Transferase(Phosphotransferase) domain 1"/>
    <property type="match status" value="1"/>
</dbReference>
<comment type="catalytic activity">
    <reaction evidence="8">
        <text>L-seryl-[protein] + ATP = O-phospho-L-seryl-[protein] + ADP + H(+)</text>
        <dbReference type="Rhea" id="RHEA:17989"/>
        <dbReference type="Rhea" id="RHEA-COMP:9863"/>
        <dbReference type="Rhea" id="RHEA-COMP:11604"/>
        <dbReference type="ChEBI" id="CHEBI:15378"/>
        <dbReference type="ChEBI" id="CHEBI:29999"/>
        <dbReference type="ChEBI" id="CHEBI:30616"/>
        <dbReference type="ChEBI" id="CHEBI:83421"/>
        <dbReference type="ChEBI" id="CHEBI:456216"/>
        <dbReference type="EC" id="2.7.11.1"/>
    </reaction>
</comment>
<evidence type="ECO:0000256" key="9">
    <source>
        <dbReference type="SAM" id="MobiDB-lite"/>
    </source>
</evidence>
<reference evidence="11 12" key="1">
    <citation type="journal article" date="2022" name="G3 (Bethesda)">
        <title>Whole-genome sequence and methylome profiling of the almond [Prunus dulcis (Mill.) D.A. Webb] cultivar 'Nonpareil'.</title>
        <authorList>
            <person name="D'Amico-Willman K.M."/>
            <person name="Ouma W.Z."/>
            <person name="Meulia T."/>
            <person name="Sideli G.M."/>
            <person name="Gradziel T.M."/>
            <person name="Fresnedo-Ramirez J."/>
        </authorList>
    </citation>
    <scope>NUCLEOTIDE SEQUENCE [LARGE SCALE GENOMIC DNA]</scope>
    <source>
        <strain evidence="11">Clone GOH B32 T37-40</strain>
    </source>
</reference>
<organism evidence="11 12">
    <name type="scientific">Prunus dulcis</name>
    <name type="common">Almond</name>
    <name type="synonym">Amygdalus dulcis</name>
    <dbReference type="NCBI Taxonomy" id="3755"/>
    <lineage>
        <taxon>Eukaryota</taxon>
        <taxon>Viridiplantae</taxon>
        <taxon>Streptophyta</taxon>
        <taxon>Embryophyta</taxon>
        <taxon>Tracheophyta</taxon>
        <taxon>Spermatophyta</taxon>
        <taxon>Magnoliopsida</taxon>
        <taxon>eudicotyledons</taxon>
        <taxon>Gunneridae</taxon>
        <taxon>Pentapetalae</taxon>
        <taxon>rosids</taxon>
        <taxon>fabids</taxon>
        <taxon>Rosales</taxon>
        <taxon>Rosaceae</taxon>
        <taxon>Amygdaloideae</taxon>
        <taxon>Amygdaleae</taxon>
        <taxon>Prunus</taxon>
    </lineage>
</organism>
<dbReference type="GO" id="GO:0005524">
    <property type="term" value="F:ATP binding"/>
    <property type="evidence" value="ECO:0007669"/>
    <property type="project" value="UniProtKB-KW"/>
</dbReference>
<feature type="region of interest" description="Disordered" evidence="9">
    <location>
        <begin position="111"/>
        <end position="144"/>
    </location>
</feature>
<evidence type="ECO:0000313" key="12">
    <source>
        <dbReference type="Proteomes" id="UP001054821"/>
    </source>
</evidence>
<evidence type="ECO:0000256" key="3">
    <source>
        <dbReference type="ARBA" id="ARBA00022679"/>
    </source>
</evidence>
<proteinExistence type="predicted"/>
<keyword evidence="2" id="KW-0723">Serine/threonine-protein kinase</keyword>
<evidence type="ECO:0000256" key="4">
    <source>
        <dbReference type="ARBA" id="ARBA00022741"/>
    </source>
</evidence>
<evidence type="ECO:0000313" key="11">
    <source>
        <dbReference type="EMBL" id="KAI5312396.1"/>
    </source>
</evidence>
<dbReference type="EC" id="2.7.11.1" evidence="1"/>
<dbReference type="PANTHER" id="PTHR27003:SF434">
    <property type="entry name" value="RECEPTOR-LIKE PROTEIN KINASE FERONIA"/>
    <property type="match status" value="1"/>
</dbReference>
<sequence length="144" mass="16153">MILVYDYMARGTLHDHLYHTNNPPLAWDQRLHICIGVARGLHYLHMAVKYTIIHRDVKSTNILLDEKWMAKVSDFVLSKMGSTTVSKTHISTVVKGSFGWEDSSSELKVSRVAKSSSDHNSSTNESMKGMSGTVFSEINDPNGR</sequence>
<dbReference type="Pfam" id="PF07714">
    <property type="entry name" value="PK_Tyr_Ser-Thr"/>
    <property type="match status" value="1"/>
</dbReference>
<keyword evidence="6" id="KW-0067">ATP-binding</keyword>
<protein>
    <recommendedName>
        <fullName evidence="1">non-specific serine/threonine protein kinase</fullName>
        <ecNumber evidence="1">2.7.11.1</ecNumber>
    </recommendedName>
</protein>
<dbReference type="GO" id="GO:0004674">
    <property type="term" value="F:protein serine/threonine kinase activity"/>
    <property type="evidence" value="ECO:0007669"/>
    <property type="project" value="UniProtKB-KW"/>
</dbReference>
<dbReference type="SUPFAM" id="SSF56112">
    <property type="entry name" value="Protein kinase-like (PK-like)"/>
    <property type="match status" value="1"/>
</dbReference>
<keyword evidence="12" id="KW-1185">Reference proteome</keyword>
<evidence type="ECO:0000256" key="2">
    <source>
        <dbReference type="ARBA" id="ARBA00022527"/>
    </source>
</evidence>
<gene>
    <name evidence="11" type="ORF">L3X38_041569</name>
</gene>
<evidence type="ECO:0000256" key="6">
    <source>
        <dbReference type="ARBA" id="ARBA00022840"/>
    </source>
</evidence>
<feature type="domain" description="Protein kinase" evidence="10">
    <location>
        <begin position="1"/>
        <end position="144"/>
    </location>
</feature>
<evidence type="ECO:0000256" key="7">
    <source>
        <dbReference type="ARBA" id="ARBA00047899"/>
    </source>
</evidence>
<comment type="catalytic activity">
    <reaction evidence="7">
        <text>L-threonyl-[protein] + ATP = O-phospho-L-threonyl-[protein] + ADP + H(+)</text>
        <dbReference type="Rhea" id="RHEA:46608"/>
        <dbReference type="Rhea" id="RHEA-COMP:11060"/>
        <dbReference type="Rhea" id="RHEA-COMP:11605"/>
        <dbReference type="ChEBI" id="CHEBI:15378"/>
        <dbReference type="ChEBI" id="CHEBI:30013"/>
        <dbReference type="ChEBI" id="CHEBI:30616"/>
        <dbReference type="ChEBI" id="CHEBI:61977"/>
        <dbReference type="ChEBI" id="CHEBI:456216"/>
        <dbReference type="EC" id="2.7.11.1"/>
    </reaction>
</comment>
<dbReference type="InterPro" id="IPR011009">
    <property type="entry name" value="Kinase-like_dom_sf"/>
</dbReference>
<evidence type="ECO:0000256" key="1">
    <source>
        <dbReference type="ARBA" id="ARBA00012513"/>
    </source>
</evidence>
<dbReference type="InterPro" id="IPR000719">
    <property type="entry name" value="Prot_kinase_dom"/>
</dbReference>